<dbReference type="HOGENOM" id="CLU_109734_0_0_11"/>
<dbReference type="InterPro" id="IPR036770">
    <property type="entry name" value="Ankyrin_rpt-contain_sf"/>
</dbReference>
<dbReference type="Proteomes" id="UP000001409">
    <property type="component" value="Chromosome"/>
</dbReference>
<protein>
    <submittedName>
        <fullName evidence="4">Putative ankyrin repeat-containing protein</fullName>
    </submittedName>
</protein>
<keyword evidence="1" id="KW-0677">Repeat</keyword>
<evidence type="ECO:0000256" key="2">
    <source>
        <dbReference type="ARBA" id="ARBA00023043"/>
    </source>
</evidence>
<proteinExistence type="predicted"/>
<keyword evidence="5" id="KW-1185">Reference proteome</keyword>
<sequence>MAALRRKVWCAIHTRAGADNLNHFSGCTSENRNPRQRDMWAAGHRPVNRCIAPAQGVDSSSVLPIASGNDDHNLITHVDGGRFDEIMLAGDLTGIGRFLGNSGPNARDDRDRTVLMRAAEAGNLMVVARLLDLQADPTLTDPRGTTALHLAAVAGDDGIAEILINAGAPADPVDCHNRTPLWYAAAHHLPDSAVVEVLLRAGANQRLRDCNGVSPEDLM</sequence>
<dbReference type="Pfam" id="PF12796">
    <property type="entry name" value="Ank_2"/>
    <property type="match status" value="1"/>
</dbReference>
<evidence type="ECO:0000313" key="5">
    <source>
        <dbReference type="Proteomes" id="UP000001409"/>
    </source>
</evidence>
<dbReference type="PROSITE" id="PS50088">
    <property type="entry name" value="ANK_REPEAT"/>
    <property type="match status" value="2"/>
</dbReference>
<dbReference type="STRING" id="196164.gene:10742389"/>
<accession>Q8FP29</accession>
<dbReference type="KEGG" id="cef:CE1961"/>
<dbReference type="EMBL" id="BA000035">
    <property type="protein sequence ID" value="BAC18771.1"/>
    <property type="molecule type" value="Genomic_DNA"/>
</dbReference>
<dbReference type="InterPro" id="IPR002110">
    <property type="entry name" value="Ankyrin_rpt"/>
</dbReference>
<dbReference type="Gene3D" id="1.25.40.20">
    <property type="entry name" value="Ankyrin repeat-containing domain"/>
    <property type="match status" value="1"/>
</dbReference>
<dbReference type="PRINTS" id="PR01415">
    <property type="entry name" value="ANKYRIN"/>
</dbReference>
<evidence type="ECO:0000313" key="4">
    <source>
        <dbReference type="EMBL" id="BAC18771.1"/>
    </source>
</evidence>
<dbReference type="PROSITE" id="PS50297">
    <property type="entry name" value="ANK_REP_REGION"/>
    <property type="match status" value="2"/>
</dbReference>
<feature type="repeat" description="ANK" evidence="3">
    <location>
        <begin position="143"/>
        <end position="175"/>
    </location>
</feature>
<dbReference type="AlphaFoldDB" id="Q8FP29"/>
<name>Q8FP29_COREF</name>
<reference evidence="4 5" key="1">
    <citation type="journal article" date="2003" name="Genome Res.">
        <title>Comparative complete genome sequence analysis of the amino acid replacements responsible for the thermostability of Corynebacterium efficiens.</title>
        <authorList>
            <person name="Nishio Y."/>
            <person name="Nakamura Y."/>
            <person name="Kawarabayasi Y."/>
            <person name="Usuda Y."/>
            <person name="Kimura E."/>
            <person name="Sugimoto S."/>
            <person name="Matsui K."/>
            <person name="Yamagishi A."/>
            <person name="Kikuchi H."/>
            <person name="Ikeo K."/>
            <person name="Gojobori T."/>
        </authorList>
    </citation>
    <scope>NUCLEOTIDE SEQUENCE [LARGE SCALE GENOMIC DNA]</scope>
    <source>
        <strain evidence="5">DSM 44549 / YS-314 / AJ 12310 / JCM 11189 / NBRC 100395</strain>
    </source>
</reference>
<dbReference type="PANTHER" id="PTHR24171">
    <property type="entry name" value="ANKYRIN REPEAT DOMAIN-CONTAINING PROTEIN 39-RELATED"/>
    <property type="match status" value="1"/>
</dbReference>
<feature type="repeat" description="ANK" evidence="3">
    <location>
        <begin position="176"/>
        <end position="210"/>
    </location>
</feature>
<keyword evidence="2 3" id="KW-0040">ANK repeat</keyword>
<dbReference type="eggNOG" id="COG0666">
    <property type="taxonomic scope" value="Bacteria"/>
</dbReference>
<dbReference type="SMART" id="SM00248">
    <property type="entry name" value="ANK"/>
    <property type="match status" value="3"/>
</dbReference>
<evidence type="ECO:0000256" key="3">
    <source>
        <dbReference type="PROSITE-ProRule" id="PRU00023"/>
    </source>
</evidence>
<evidence type="ECO:0000256" key="1">
    <source>
        <dbReference type="ARBA" id="ARBA00022737"/>
    </source>
</evidence>
<organism evidence="4 5">
    <name type="scientific">Corynebacterium efficiens (strain DSM 44549 / YS-314 / AJ 12310 / JCM 11189 / NBRC 100395)</name>
    <dbReference type="NCBI Taxonomy" id="196164"/>
    <lineage>
        <taxon>Bacteria</taxon>
        <taxon>Bacillati</taxon>
        <taxon>Actinomycetota</taxon>
        <taxon>Actinomycetes</taxon>
        <taxon>Mycobacteriales</taxon>
        <taxon>Corynebacteriaceae</taxon>
        <taxon>Corynebacterium</taxon>
    </lineage>
</organism>
<dbReference type="SUPFAM" id="SSF48403">
    <property type="entry name" value="Ankyrin repeat"/>
    <property type="match status" value="1"/>
</dbReference>